<evidence type="ECO:0000259" key="6">
    <source>
        <dbReference type="Pfam" id="PF03466"/>
    </source>
</evidence>
<gene>
    <name evidence="7" type="ORF">GD627_00925</name>
</gene>
<dbReference type="Pfam" id="PF03466">
    <property type="entry name" value="LysR_substrate"/>
    <property type="match status" value="1"/>
</dbReference>
<evidence type="ECO:0000313" key="8">
    <source>
        <dbReference type="Proteomes" id="UP000326852"/>
    </source>
</evidence>
<dbReference type="GO" id="GO:0003677">
    <property type="term" value="F:DNA binding"/>
    <property type="evidence" value="ECO:0007669"/>
    <property type="project" value="UniProtKB-KW"/>
</dbReference>
<dbReference type="Gene3D" id="3.40.190.10">
    <property type="entry name" value="Periplasmic binding protein-like II"/>
    <property type="match status" value="4"/>
</dbReference>
<evidence type="ECO:0000256" key="1">
    <source>
        <dbReference type="ARBA" id="ARBA00009437"/>
    </source>
</evidence>
<keyword evidence="3" id="KW-0238">DNA-binding</keyword>
<dbReference type="PANTHER" id="PTHR30346:SF0">
    <property type="entry name" value="HCA OPERON TRANSCRIPTIONAL ACTIVATOR HCAR"/>
    <property type="match status" value="1"/>
</dbReference>
<feature type="compositionally biased region" description="Polar residues" evidence="5">
    <location>
        <begin position="190"/>
        <end position="206"/>
    </location>
</feature>
<feature type="compositionally biased region" description="Low complexity" evidence="5">
    <location>
        <begin position="218"/>
        <end position="228"/>
    </location>
</feature>
<keyword evidence="2" id="KW-0805">Transcription regulation</keyword>
<name>A0A5N6MSC9_9MICC</name>
<organism evidence="7 8">
    <name type="scientific">Arthrobacter yangruifuii</name>
    <dbReference type="NCBI Taxonomy" id="2606616"/>
    <lineage>
        <taxon>Bacteria</taxon>
        <taxon>Bacillati</taxon>
        <taxon>Actinomycetota</taxon>
        <taxon>Actinomycetes</taxon>
        <taxon>Micrococcales</taxon>
        <taxon>Micrococcaceae</taxon>
        <taxon>Arthrobacter</taxon>
    </lineage>
</organism>
<dbReference type="Proteomes" id="UP000326852">
    <property type="component" value="Unassembled WGS sequence"/>
</dbReference>
<keyword evidence="8" id="KW-1185">Reference proteome</keyword>
<dbReference type="GO" id="GO:0003700">
    <property type="term" value="F:DNA-binding transcription factor activity"/>
    <property type="evidence" value="ECO:0007669"/>
    <property type="project" value="TreeGrafter"/>
</dbReference>
<evidence type="ECO:0000256" key="3">
    <source>
        <dbReference type="ARBA" id="ARBA00023125"/>
    </source>
</evidence>
<protein>
    <submittedName>
        <fullName evidence="7">LysR family transcriptional regulator</fullName>
    </submittedName>
</protein>
<dbReference type="SUPFAM" id="SSF53850">
    <property type="entry name" value="Periplasmic binding protein-like II"/>
    <property type="match status" value="1"/>
</dbReference>
<comment type="similarity">
    <text evidence="1">Belongs to the LysR transcriptional regulatory family.</text>
</comment>
<evidence type="ECO:0000256" key="2">
    <source>
        <dbReference type="ARBA" id="ARBA00023015"/>
    </source>
</evidence>
<keyword evidence="4" id="KW-0804">Transcription</keyword>
<accession>A0A5N6MSC9</accession>
<evidence type="ECO:0000313" key="7">
    <source>
        <dbReference type="EMBL" id="KAD4059703.1"/>
    </source>
</evidence>
<proteinExistence type="inferred from homology"/>
<dbReference type="AlphaFoldDB" id="A0A5N6MSC9"/>
<dbReference type="EMBL" id="VTFX01000001">
    <property type="protein sequence ID" value="KAD4059703.1"/>
    <property type="molecule type" value="Genomic_DNA"/>
</dbReference>
<feature type="domain" description="LysR substrate-binding" evidence="6">
    <location>
        <begin position="30"/>
        <end position="116"/>
    </location>
</feature>
<dbReference type="PANTHER" id="PTHR30346">
    <property type="entry name" value="TRANSCRIPTIONAL DUAL REGULATOR HCAR-RELATED"/>
    <property type="match status" value="1"/>
</dbReference>
<dbReference type="CDD" id="cd05466">
    <property type="entry name" value="PBP2_LTTR_substrate"/>
    <property type="match status" value="1"/>
</dbReference>
<dbReference type="InterPro" id="IPR005119">
    <property type="entry name" value="LysR_subst-bd"/>
</dbReference>
<comment type="caution">
    <text evidence="7">The sequence shown here is derived from an EMBL/GenBank/DDBJ whole genome shotgun (WGS) entry which is preliminary data.</text>
</comment>
<feature type="region of interest" description="Disordered" evidence="5">
    <location>
        <begin position="190"/>
        <end position="255"/>
    </location>
</feature>
<evidence type="ECO:0000256" key="4">
    <source>
        <dbReference type="ARBA" id="ARBA00023163"/>
    </source>
</evidence>
<dbReference type="RefSeq" id="WP_152270991.1">
    <property type="nucleotide sequence ID" value="NZ_VTFX01000001.1"/>
</dbReference>
<feature type="compositionally biased region" description="Gly residues" evidence="5">
    <location>
        <begin position="229"/>
        <end position="247"/>
    </location>
</feature>
<evidence type="ECO:0000256" key="5">
    <source>
        <dbReference type="SAM" id="MobiDB-lite"/>
    </source>
</evidence>
<reference evidence="7 8" key="1">
    <citation type="submission" date="2019-08" db="EMBL/GenBank/DDBJ databases">
        <title>Arthrobacter sp. nov., isolated from plateau pika and Tibetan wild ass.</title>
        <authorList>
            <person name="Ge Y."/>
        </authorList>
    </citation>
    <scope>NUCLEOTIDE SEQUENCE [LARGE SCALE GENOMIC DNA]</scope>
    <source>
        <strain evidence="7 8">785</strain>
    </source>
</reference>
<dbReference type="GO" id="GO:0032993">
    <property type="term" value="C:protein-DNA complex"/>
    <property type="evidence" value="ECO:0007669"/>
    <property type="project" value="TreeGrafter"/>
</dbReference>
<sequence length="255" mass="27137">MPTDTSAPLPGSTSRPLTVAYVPGVTPGKWITRWQERQQQELRTFQCEESAALEELASGRADLAFIRIPAEGFTRPEGVNLIPLYEEQPVAAASKEHPLAAFDAVELADLDGETILDIDEMGGAAVALEVAAAGTGIVILPMSVARLHSRKDVEARPVNGVAPTRIGIAWLQERDEAEIEEFIGVVRGRTANSSRQPSIQAEQQLSAKKRTKERQTRSGSKPAPKSAGPSGGKAKGTGKGPGKGTGKSGKPRRSR</sequence>